<dbReference type="RefSeq" id="WP_308458832.1">
    <property type="nucleotide sequence ID" value="NZ_JAJEPS010000002.1"/>
</dbReference>
<accession>A0AAE3A3L3</accession>
<dbReference type="Pfam" id="PF05704">
    <property type="entry name" value="Caps_synth"/>
    <property type="match status" value="1"/>
</dbReference>
<reference evidence="1 2" key="1">
    <citation type="submission" date="2021-10" db="EMBL/GenBank/DDBJ databases">
        <title>Anaerobic single-cell dispensing facilitates the cultivation of human gut bacteria.</title>
        <authorList>
            <person name="Afrizal A."/>
        </authorList>
    </citation>
    <scope>NUCLEOTIDE SEQUENCE [LARGE SCALE GENOMIC DNA]</scope>
    <source>
        <strain evidence="1 2">CLA-AA-H276</strain>
    </source>
</reference>
<gene>
    <name evidence="1" type="ORF">LKD36_04240</name>
</gene>
<dbReference type="InterPro" id="IPR029044">
    <property type="entry name" value="Nucleotide-diphossugar_trans"/>
</dbReference>
<name>A0AAE3A3L3_9FIRM</name>
<sequence length="314" mass="37049">MNLKETFEKQGGMKLLKQYYCGGALFTAIGEFLLLGKSKTSLEILRNAASLKIKQKLEKKYLDKIEKIEKKYKEGSIATDRKVWICWFQGMENAPEVVKRCYASIKDNITDREVILLTENNYREYICFPQEIQAKIDSGIIKGAHMSDLLRLELLQQYGGTWIDATVFCSSKNIPDYMLNSDLFLFQCLKPGRDGQSSIISNWFMTARPNQKFIFMMRELLYDYWKNNDEVIDYFIFHDFFQILIDRYPEEWNRVVPFSNSVPHILLLRLFDEYNDAIWNAVTAMTPFHKLTYKFKNSDTMKTNTNYQKIMEKL</sequence>
<protein>
    <submittedName>
        <fullName evidence="1">Capsular polysaccharide synthesis protein</fullName>
    </submittedName>
</protein>
<dbReference type="GO" id="GO:0000030">
    <property type="term" value="F:mannosyltransferase activity"/>
    <property type="evidence" value="ECO:0007669"/>
    <property type="project" value="TreeGrafter"/>
</dbReference>
<dbReference type="GO" id="GO:0051999">
    <property type="term" value="P:mannosyl-inositol phosphorylceramide biosynthetic process"/>
    <property type="evidence" value="ECO:0007669"/>
    <property type="project" value="TreeGrafter"/>
</dbReference>
<keyword evidence="2" id="KW-1185">Reference proteome</keyword>
<dbReference type="InterPro" id="IPR008441">
    <property type="entry name" value="AfumC-like_glycosyl_Trfase"/>
</dbReference>
<dbReference type="AlphaFoldDB" id="A0AAE3A3L3"/>
<dbReference type="GO" id="GO:0016020">
    <property type="term" value="C:membrane"/>
    <property type="evidence" value="ECO:0007669"/>
    <property type="project" value="GOC"/>
</dbReference>
<dbReference type="SUPFAM" id="SSF53448">
    <property type="entry name" value="Nucleotide-diphospho-sugar transferases"/>
    <property type="match status" value="1"/>
</dbReference>
<dbReference type="EMBL" id="JAJEPS010000002">
    <property type="protein sequence ID" value="MCC2125386.1"/>
    <property type="molecule type" value="Genomic_DNA"/>
</dbReference>
<dbReference type="Proteomes" id="UP001198220">
    <property type="component" value="Unassembled WGS sequence"/>
</dbReference>
<comment type="caution">
    <text evidence="1">The sequence shown here is derived from an EMBL/GenBank/DDBJ whole genome shotgun (WGS) entry which is preliminary data.</text>
</comment>
<dbReference type="PANTHER" id="PTHR32385:SF15">
    <property type="entry name" value="INOSITOL PHOSPHOCERAMIDE MANNOSYLTRANSFERASE 1"/>
    <property type="match status" value="1"/>
</dbReference>
<organism evidence="1 2">
    <name type="scientific">Hominiventricola filiformis</name>
    <dbReference type="NCBI Taxonomy" id="2885352"/>
    <lineage>
        <taxon>Bacteria</taxon>
        <taxon>Bacillati</taxon>
        <taxon>Bacillota</taxon>
        <taxon>Clostridia</taxon>
        <taxon>Lachnospirales</taxon>
        <taxon>Lachnospiraceae</taxon>
        <taxon>Hominiventricola</taxon>
    </lineage>
</organism>
<dbReference type="PANTHER" id="PTHR32385">
    <property type="entry name" value="MANNOSYL PHOSPHORYLINOSITOL CERAMIDE SYNTHASE"/>
    <property type="match status" value="1"/>
</dbReference>
<evidence type="ECO:0000313" key="2">
    <source>
        <dbReference type="Proteomes" id="UP001198220"/>
    </source>
</evidence>
<dbReference type="Gene3D" id="3.90.550.20">
    <property type="match status" value="1"/>
</dbReference>
<evidence type="ECO:0000313" key="1">
    <source>
        <dbReference type="EMBL" id="MCC2125386.1"/>
    </source>
</evidence>
<proteinExistence type="predicted"/>
<dbReference type="InterPro" id="IPR051706">
    <property type="entry name" value="Glycosyltransferase_domain"/>
</dbReference>